<protein>
    <submittedName>
        <fullName evidence="1">Uncharacterized protein</fullName>
    </submittedName>
</protein>
<proteinExistence type="predicted"/>
<sequence>MFRSTVTMTLFNTSATTHYAENTNYGFQDASNLPSNVDTVVQLLRRPCLDTQRIASLPWLTPIAAKQLQRIPVRPLNEGVMNEKLLDVANLVLMTSAGIEELVNRGDESRLTKSLWYTLLRIIARCCHKDVEVMGDVSFVYPKGFRGEQGVASMLVTFPAEESLIVSNLKAEGDAFSGDAVPFCLPDPVQCVKSTTSCSSLPEPGVGEEPPTDDTEDSQNHESDENCDDEDDDEDDEDDEEGTEDSSYDAANAYPFFSAEPYIRRPQQDEAEVFFGLDRVDEHEPPEETWLDLPLDANILAGRRAWPVVSFPVLCVAETEEIVPLLSSAIYQRAAWGIDIPAVGFEMSKYDSLVRVHIAWFDSPSGIEHMPSIHILRREICERLACPLSYPGFFDLSNPQSALELAQFMISLDYQFQTLQSKLPSRRLRILRWRSDDANATWAEDVEGWLRNVDKSDGSSTSDNSSPLTPMSGRKHGNSRSRKESKQSDSLASSHSDVALQLTDRNTADTQAEAKAQGSRSAKKSSKWSASAFAKVDRSRIRDGSSILTWMLYRSTFNIAKIELPETAEFSPPELVDMIKEYDKLSSFQWVKEWDKLDDIEGVDRCVDRYRGQLFSAYETLKKYPKLELDFMQTQQATMLRQRLSLLFNSVDGAYTRNARDANLLEAECRHDWDALLSNFYVDPTAETATSTNVFLERALRLPENMWYSQLVRKDRPDPWEDFRKRSPTPRTISSQVNAGALVLRRISSRTTSTPFPEIEVDFSR</sequence>
<dbReference type="EMBL" id="JANHOG010002303">
    <property type="protein sequence ID" value="KAJ3524808.1"/>
    <property type="molecule type" value="Genomic_DNA"/>
</dbReference>
<organism evidence="1 2">
    <name type="scientific">Phlebia brevispora</name>
    <dbReference type="NCBI Taxonomy" id="194682"/>
    <lineage>
        <taxon>Eukaryota</taxon>
        <taxon>Fungi</taxon>
        <taxon>Dikarya</taxon>
        <taxon>Basidiomycota</taxon>
        <taxon>Agaricomycotina</taxon>
        <taxon>Agaricomycetes</taxon>
        <taxon>Polyporales</taxon>
        <taxon>Meruliaceae</taxon>
        <taxon>Phlebia</taxon>
    </lineage>
</organism>
<keyword evidence="2" id="KW-1185">Reference proteome</keyword>
<name>A0ACC1RRZ5_9APHY</name>
<accession>A0ACC1RRZ5</accession>
<evidence type="ECO:0000313" key="2">
    <source>
        <dbReference type="Proteomes" id="UP001148662"/>
    </source>
</evidence>
<evidence type="ECO:0000313" key="1">
    <source>
        <dbReference type="EMBL" id="KAJ3524808.1"/>
    </source>
</evidence>
<dbReference type="Proteomes" id="UP001148662">
    <property type="component" value="Unassembled WGS sequence"/>
</dbReference>
<reference evidence="1" key="1">
    <citation type="submission" date="2022-07" db="EMBL/GenBank/DDBJ databases">
        <title>Genome Sequence of Phlebia brevispora.</title>
        <authorList>
            <person name="Buettner E."/>
        </authorList>
    </citation>
    <scope>NUCLEOTIDE SEQUENCE</scope>
    <source>
        <strain evidence="1">MPL23</strain>
    </source>
</reference>
<comment type="caution">
    <text evidence="1">The sequence shown here is derived from an EMBL/GenBank/DDBJ whole genome shotgun (WGS) entry which is preliminary data.</text>
</comment>
<gene>
    <name evidence="1" type="ORF">NM688_g8498</name>
</gene>